<organism evidence="2">
    <name type="scientific">Gokushovirinae environmental samples</name>
    <dbReference type="NCBI Taxonomy" id="1478972"/>
    <lineage>
        <taxon>Viruses</taxon>
        <taxon>Monodnaviria</taxon>
        <taxon>Sangervirae</taxon>
        <taxon>Phixviricota</taxon>
        <taxon>Malgrandaviricetes</taxon>
        <taxon>Petitvirales</taxon>
        <taxon>Microviridae</taxon>
        <taxon>environmental samples</taxon>
    </lineage>
</organism>
<dbReference type="Pfam" id="PF23343">
    <property type="entry name" value="REP_ORF2-G2P"/>
    <property type="match status" value="1"/>
</dbReference>
<dbReference type="EMBL" id="MH029522">
    <property type="protein sequence ID" value="AVQ10216.1"/>
    <property type="molecule type" value="Genomic_DNA"/>
</dbReference>
<sequence length="299" mass="34457">MGCAQPLIAYRSKEIGPSGKRGITFNRNASFSGISFEVPCGQCIGCRLEHSRQWAMRCMHEKQMHANNVFVTLTYDDKNLPFGGTLVRKDPQLFLKRLRFEYGKGIRFYGCGEYGELSRRPHYHFILFNYAAADKKFYKRTKSGENLFTSPSLERLWPFGFNVVGDVSFKSCAYVARYVTGKIKGDNAEEHYSTVTTDGEIVNLLPEFSMMSRRPGIGSDWFKKFGAHVYEWDSVIMNGKEVRPPRFYDTRFEVVDSDRLAVVKSKRRRAAVLNKADNTTARRIVKEQVSRLNLLKREF</sequence>
<feature type="domain" description="Replication-associated protein ORF2/G2P" evidence="1">
    <location>
        <begin position="68"/>
        <end position="180"/>
    </location>
</feature>
<dbReference type="InterPro" id="IPR056906">
    <property type="entry name" value="ORF2/G2P_dom"/>
</dbReference>
<name>A0A2R3UAH4_9VIRU</name>
<protein>
    <submittedName>
        <fullName evidence="2">Replication protein VP4</fullName>
    </submittedName>
</protein>
<reference evidence="2" key="1">
    <citation type="submission" date="2018-03" db="EMBL/GenBank/DDBJ databases">
        <title>Twenty-four Novel Viral Genomes identified from the Dushanzi Mud Volcanic Sediment in Xinjiang, China.</title>
        <authorList>
            <person name="Han L."/>
        </authorList>
    </citation>
    <scope>NUCLEOTIDE SEQUENCE</scope>
</reference>
<proteinExistence type="predicted"/>
<accession>A0A2R3UAH4</accession>
<evidence type="ECO:0000313" key="2">
    <source>
        <dbReference type="EMBL" id="AVQ10216.1"/>
    </source>
</evidence>
<evidence type="ECO:0000259" key="1">
    <source>
        <dbReference type="Pfam" id="PF23343"/>
    </source>
</evidence>